<protein>
    <submittedName>
        <fullName evidence="1">Fur family ferric uptake transcriptional regulator</fullName>
    </submittedName>
</protein>
<gene>
    <name evidence="1" type="ORF">QE404_001114</name>
</gene>
<comment type="caution">
    <text evidence="1">The sequence shown here is derived from an EMBL/GenBank/DDBJ whole genome shotgun (WGS) entry which is preliminary data.</text>
</comment>
<evidence type="ECO:0000313" key="2">
    <source>
        <dbReference type="Proteomes" id="UP001225072"/>
    </source>
</evidence>
<dbReference type="InterPro" id="IPR036388">
    <property type="entry name" value="WH-like_DNA-bd_sf"/>
</dbReference>
<reference evidence="1 2" key="1">
    <citation type="submission" date="2023-07" db="EMBL/GenBank/DDBJ databases">
        <title>Functional and genomic diversity of the sorghum phyllosphere microbiome.</title>
        <authorList>
            <person name="Shade A."/>
        </authorList>
    </citation>
    <scope>NUCLEOTIDE SEQUENCE [LARGE SCALE GENOMIC DNA]</scope>
    <source>
        <strain evidence="1 2">SORGH_AS_1064</strain>
    </source>
</reference>
<dbReference type="EMBL" id="JAUTAL010000001">
    <property type="protein sequence ID" value="MDQ1095967.1"/>
    <property type="molecule type" value="Genomic_DNA"/>
</dbReference>
<sequence>MKRRNTPSKEAVLDLLIKAGKAMSRDAIEEKIDVKIDRATIYRVLNRFCEDGVIHKIVAEDGKQYFAVCMKCDENSFTDNHFHFRCTHCQTIECLPEAVHFSVPDGYHVESVNCILTGLCKRCSMKDDKTFK</sequence>
<dbReference type="PANTHER" id="PTHR33202">
    <property type="entry name" value="ZINC UPTAKE REGULATION PROTEIN"/>
    <property type="match status" value="1"/>
</dbReference>
<dbReference type="PANTHER" id="PTHR33202:SF22">
    <property type="entry name" value="HYDROGEN PEROXIDE SENSITIVE REPRESSOR"/>
    <property type="match status" value="1"/>
</dbReference>
<evidence type="ECO:0000313" key="1">
    <source>
        <dbReference type="EMBL" id="MDQ1095967.1"/>
    </source>
</evidence>
<dbReference type="RefSeq" id="WP_307447526.1">
    <property type="nucleotide sequence ID" value="NZ_JAUTAL010000001.1"/>
</dbReference>
<dbReference type="Gene3D" id="1.10.10.10">
    <property type="entry name" value="Winged helix-like DNA-binding domain superfamily/Winged helix DNA-binding domain"/>
    <property type="match status" value="1"/>
</dbReference>
<dbReference type="Proteomes" id="UP001225072">
    <property type="component" value="Unassembled WGS sequence"/>
</dbReference>
<keyword evidence="2" id="KW-1185">Reference proteome</keyword>
<accession>A0ABU0TFY0</accession>
<organism evidence="1 2">
    <name type="scientific">Chryseobacterium camelliae</name>
    <dbReference type="NCBI Taxonomy" id="1265445"/>
    <lineage>
        <taxon>Bacteria</taxon>
        <taxon>Pseudomonadati</taxon>
        <taxon>Bacteroidota</taxon>
        <taxon>Flavobacteriia</taxon>
        <taxon>Flavobacteriales</taxon>
        <taxon>Weeksellaceae</taxon>
        <taxon>Chryseobacterium group</taxon>
        <taxon>Chryseobacterium</taxon>
    </lineage>
</organism>
<dbReference type="InterPro" id="IPR002481">
    <property type="entry name" value="FUR"/>
</dbReference>
<proteinExistence type="predicted"/>
<dbReference type="Pfam" id="PF01475">
    <property type="entry name" value="FUR"/>
    <property type="match status" value="1"/>
</dbReference>
<dbReference type="SUPFAM" id="SSF46785">
    <property type="entry name" value="Winged helix' DNA-binding domain"/>
    <property type="match status" value="1"/>
</dbReference>
<name>A0ABU0TFY0_9FLAO</name>
<dbReference type="InterPro" id="IPR036390">
    <property type="entry name" value="WH_DNA-bd_sf"/>
</dbReference>